<comment type="caution">
    <text evidence="2">The sequence shown here is derived from an EMBL/GenBank/DDBJ whole genome shotgun (WGS) entry which is preliminary data.</text>
</comment>
<evidence type="ECO:0000313" key="2">
    <source>
        <dbReference type="EMBL" id="MBW0505505.1"/>
    </source>
</evidence>
<feature type="compositionally biased region" description="Basic and acidic residues" evidence="1">
    <location>
        <begin position="72"/>
        <end position="84"/>
    </location>
</feature>
<evidence type="ECO:0000313" key="3">
    <source>
        <dbReference type="Proteomes" id="UP000765509"/>
    </source>
</evidence>
<dbReference type="Proteomes" id="UP000765509">
    <property type="component" value="Unassembled WGS sequence"/>
</dbReference>
<reference evidence="2" key="1">
    <citation type="submission" date="2021-03" db="EMBL/GenBank/DDBJ databases">
        <title>Draft genome sequence of rust myrtle Austropuccinia psidii MF-1, a brazilian biotype.</title>
        <authorList>
            <person name="Quecine M.C."/>
            <person name="Pachon D.M.R."/>
            <person name="Bonatelli M.L."/>
            <person name="Correr F.H."/>
            <person name="Franceschini L.M."/>
            <person name="Leite T.F."/>
            <person name="Margarido G.R.A."/>
            <person name="Almeida C.A."/>
            <person name="Ferrarezi J.A."/>
            <person name="Labate C.A."/>
        </authorList>
    </citation>
    <scope>NUCLEOTIDE SEQUENCE</scope>
    <source>
        <strain evidence="2">MF-1</strain>
    </source>
</reference>
<protein>
    <submittedName>
        <fullName evidence="2">Uncharacterized protein</fullName>
    </submittedName>
</protein>
<gene>
    <name evidence="2" type="ORF">O181_045220</name>
</gene>
<evidence type="ECO:0000256" key="1">
    <source>
        <dbReference type="SAM" id="MobiDB-lite"/>
    </source>
</evidence>
<organism evidence="2 3">
    <name type="scientific">Austropuccinia psidii MF-1</name>
    <dbReference type="NCBI Taxonomy" id="1389203"/>
    <lineage>
        <taxon>Eukaryota</taxon>
        <taxon>Fungi</taxon>
        <taxon>Dikarya</taxon>
        <taxon>Basidiomycota</taxon>
        <taxon>Pucciniomycotina</taxon>
        <taxon>Pucciniomycetes</taxon>
        <taxon>Pucciniales</taxon>
        <taxon>Sphaerophragmiaceae</taxon>
        <taxon>Austropuccinia</taxon>
    </lineage>
</organism>
<sequence length="91" mass="10862">MDKIFKSLQEFHAKLRQASEETSRILNKVLVEHHHCKRDIDCLDQDLNKFFNVYQNRNPQPQGHSLDNPYQEELKPDVLLDNKPRSLSQYQ</sequence>
<dbReference type="AlphaFoldDB" id="A0A9Q3DQZ9"/>
<name>A0A9Q3DQZ9_9BASI</name>
<proteinExistence type="predicted"/>
<accession>A0A9Q3DQZ9</accession>
<dbReference type="EMBL" id="AVOT02018536">
    <property type="protein sequence ID" value="MBW0505505.1"/>
    <property type="molecule type" value="Genomic_DNA"/>
</dbReference>
<feature type="region of interest" description="Disordered" evidence="1">
    <location>
        <begin position="55"/>
        <end position="91"/>
    </location>
</feature>
<keyword evidence="3" id="KW-1185">Reference proteome</keyword>
<feature type="compositionally biased region" description="Polar residues" evidence="1">
    <location>
        <begin position="55"/>
        <end position="65"/>
    </location>
</feature>